<gene>
    <name evidence="11" type="ORF">SAMN05421812_12379</name>
</gene>
<feature type="transmembrane region" description="Helical" evidence="9">
    <location>
        <begin position="12"/>
        <end position="32"/>
    </location>
</feature>
<keyword evidence="5" id="KW-0406">Ion transport</keyword>
<evidence type="ECO:0000256" key="3">
    <source>
        <dbReference type="ARBA" id="ARBA00022692"/>
    </source>
</evidence>
<evidence type="ECO:0000256" key="7">
    <source>
        <dbReference type="ARBA" id="ARBA00023303"/>
    </source>
</evidence>
<dbReference type="InterPro" id="IPR013099">
    <property type="entry name" value="K_chnl_dom"/>
</dbReference>
<dbReference type="Proteomes" id="UP000198362">
    <property type="component" value="Unassembled WGS sequence"/>
</dbReference>
<evidence type="ECO:0000256" key="9">
    <source>
        <dbReference type="SAM" id="Phobius"/>
    </source>
</evidence>
<keyword evidence="2" id="KW-0813">Transport</keyword>
<dbReference type="RefSeq" id="WP_089255207.1">
    <property type="nucleotide sequence ID" value="NZ_FZPH01000023.1"/>
</dbReference>
<dbReference type="SUPFAM" id="SSF81324">
    <property type="entry name" value="Voltage-gated potassium channels"/>
    <property type="match status" value="1"/>
</dbReference>
<dbReference type="InterPro" id="IPR028325">
    <property type="entry name" value="VG_K_chnl"/>
</dbReference>
<dbReference type="Pfam" id="PF07885">
    <property type="entry name" value="Ion_trans_2"/>
    <property type="match status" value="1"/>
</dbReference>
<evidence type="ECO:0000256" key="5">
    <source>
        <dbReference type="ARBA" id="ARBA00023065"/>
    </source>
</evidence>
<dbReference type="PANTHER" id="PTHR11537">
    <property type="entry name" value="VOLTAGE-GATED POTASSIUM CHANNEL"/>
    <property type="match status" value="1"/>
</dbReference>
<keyword evidence="3 9" id="KW-0812">Transmembrane</keyword>
<feature type="domain" description="Potassium channel" evidence="10">
    <location>
        <begin position="127"/>
        <end position="204"/>
    </location>
</feature>
<dbReference type="Gene3D" id="1.20.120.350">
    <property type="entry name" value="Voltage-gated potassium channels. Chain C"/>
    <property type="match status" value="1"/>
</dbReference>
<feature type="transmembrane region" description="Helical" evidence="9">
    <location>
        <begin position="117"/>
        <end position="137"/>
    </location>
</feature>
<dbReference type="PANTHER" id="PTHR11537:SF254">
    <property type="entry name" value="POTASSIUM VOLTAGE-GATED CHANNEL PROTEIN SHAB"/>
    <property type="match status" value="1"/>
</dbReference>
<dbReference type="OrthoDB" id="9799090at2"/>
<feature type="transmembrane region" description="Helical" evidence="9">
    <location>
        <begin position="44"/>
        <end position="63"/>
    </location>
</feature>
<protein>
    <submittedName>
        <fullName evidence="11">Voltage-gated potassium channel</fullName>
    </submittedName>
</protein>
<evidence type="ECO:0000256" key="4">
    <source>
        <dbReference type="ARBA" id="ARBA00022989"/>
    </source>
</evidence>
<keyword evidence="4 9" id="KW-1133">Transmembrane helix</keyword>
<name>A0A239PEL4_9ACTN</name>
<proteinExistence type="predicted"/>
<evidence type="ECO:0000313" key="12">
    <source>
        <dbReference type="Proteomes" id="UP000198362"/>
    </source>
</evidence>
<dbReference type="PRINTS" id="PR00169">
    <property type="entry name" value="KCHANNEL"/>
</dbReference>
<organism evidence="11 12">
    <name type="scientific">Asanoa hainanensis</name>
    <dbReference type="NCBI Taxonomy" id="560556"/>
    <lineage>
        <taxon>Bacteria</taxon>
        <taxon>Bacillati</taxon>
        <taxon>Actinomycetota</taxon>
        <taxon>Actinomycetes</taxon>
        <taxon>Micromonosporales</taxon>
        <taxon>Micromonosporaceae</taxon>
        <taxon>Asanoa</taxon>
    </lineage>
</organism>
<dbReference type="GO" id="GO:0008076">
    <property type="term" value="C:voltage-gated potassium channel complex"/>
    <property type="evidence" value="ECO:0007669"/>
    <property type="project" value="InterPro"/>
</dbReference>
<feature type="transmembrane region" description="Helical" evidence="9">
    <location>
        <begin position="179"/>
        <end position="204"/>
    </location>
</feature>
<evidence type="ECO:0000256" key="1">
    <source>
        <dbReference type="ARBA" id="ARBA00004141"/>
    </source>
</evidence>
<feature type="compositionally biased region" description="Low complexity" evidence="8">
    <location>
        <begin position="254"/>
        <end position="264"/>
    </location>
</feature>
<evidence type="ECO:0000256" key="6">
    <source>
        <dbReference type="ARBA" id="ARBA00023136"/>
    </source>
</evidence>
<dbReference type="Gene3D" id="1.10.287.70">
    <property type="match status" value="1"/>
</dbReference>
<reference evidence="11 12" key="1">
    <citation type="submission" date="2017-06" db="EMBL/GenBank/DDBJ databases">
        <authorList>
            <person name="Kim H.J."/>
            <person name="Triplett B.A."/>
        </authorList>
    </citation>
    <scope>NUCLEOTIDE SEQUENCE [LARGE SCALE GENOMIC DNA]</scope>
    <source>
        <strain evidence="11 12">CGMCC 4.5593</strain>
    </source>
</reference>
<evidence type="ECO:0000313" key="11">
    <source>
        <dbReference type="EMBL" id="SNT65526.1"/>
    </source>
</evidence>
<dbReference type="Gene3D" id="1.20.5.110">
    <property type="match status" value="1"/>
</dbReference>
<sequence length="264" mass="28580">MDDEPRTTHWENWTAGPLTALAVLFIVVYAVPILRPDLSPGWRVACEVANVVIWALFGVDYVARLALSTNRRRFMRTNLFDLAVLVLPVLRPLRMLRLVTALMVLNRRTERWTRGRLALYVGASTVMLVMVAGLAVLDAERGSPNSNIESYPQALWWGVVTITTVGYGDHYPATAAGRLVALGLMIGGIGLIGFVTGSLASWIVERVSAADRPSEATKEDIDAVLAELRTLRAEVAALRTGAAPAPRYPDGSLPEPAAPAAEPG</sequence>
<keyword evidence="7 11" id="KW-0407">Ion channel</keyword>
<keyword evidence="12" id="KW-1185">Reference proteome</keyword>
<comment type="subcellular location">
    <subcellularLocation>
        <location evidence="1">Membrane</location>
        <topology evidence="1">Multi-pass membrane protein</topology>
    </subcellularLocation>
</comment>
<dbReference type="GO" id="GO:0005249">
    <property type="term" value="F:voltage-gated potassium channel activity"/>
    <property type="evidence" value="ECO:0007669"/>
    <property type="project" value="InterPro"/>
</dbReference>
<feature type="region of interest" description="Disordered" evidence="8">
    <location>
        <begin position="242"/>
        <end position="264"/>
    </location>
</feature>
<evidence type="ECO:0000256" key="2">
    <source>
        <dbReference type="ARBA" id="ARBA00022448"/>
    </source>
</evidence>
<dbReference type="GO" id="GO:0001508">
    <property type="term" value="P:action potential"/>
    <property type="evidence" value="ECO:0007669"/>
    <property type="project" value="TreeGrafter"/>
</dbReference>
<evidence type="ECO:0000256" key="8">
    <source>
        <dbReference type="SAM" id="MobiDB-lite"/>
    </source>
</evidence>
<dbReference type="EMBL" id="FZPH01000023">
    <property type="protein sequence ID" value="SNT65526.1"/>
    <property type="molecule type" value="Genomic_DNA"/>
</dbReference>
<evidence type="ECO:0000259" key="10">
    <source>
        <dbReference type="Pfam" id="PF07885"/>
    </source>
</evidence>
<accession>A0A239PEL4</accession>
<dbReference type="InterPro" id="IPR027359">
    <property type="entry name" value="Volt_channel_dom_sf"/>
</dbReference>
<keyword evidence="6 9" id="KW-0472">Membrane</keyword>
<dbReference type="AlphaFoldDB" id="A0A239PEL4"/>